<proteinExistence type="predicted"/>
<sequence>MGKSILYSIFAVNLDEINIVHKRALQNYVLFLEIHFKLFMFKT</sequence>
<organism evidence="1 2">
    <name type="scientific">Flavobacterium granuli</name>
    <dbReference type="NCBI Taxonomy" id="280093"/>
    <lineage>
        <taxon>Bacteria</taxon>
        <taxon>Pseudomonadati</taxon>
        <taxon>Bacteroidota</taxon>
        <taxon>Flavobacteriia</taxon>
        <taxon>Flavobacteriales</taxon>
        <taxon>Flavobacteriaceae</taxon>
        <taxon>Flavobacterium</taxon>
    </lineage>
</organism>
<dbReference type="EMBL" id="JAVDTX010000003">
    <property type="protein sequence ID" value="MDR6844972.1"/>
    <property type="molecule type" value="Genomic_DNA"/>
</dbReference>
<protein>
    <submittedName>
        <fullName evidence="1">Uncharacterized protein</fullName>
    </submittedName>
</protein>
<name>A0ABU1S1Q6_9FLAO</name>
<gene>
    <name evidence="1" type="ORF">J2W95_001671</name>
</gene>
<dbReference type="Proteomes" id="UP001261871">
    <property type="component" value="Unassembled WGS sequence"/>
</dbReference>
<evidence type="ECO:0000313" key="1">
    <source>
        <dbReference type="EMBL" id="MDR6844972.1"/>
    </source>
</evidence>
<reference evidence="1 2" key="1">
    <citation type="submission" date="2023-07" db="EMBL/GenBank/DDBJ databases">
        <title>Sorghum-associated microbial communities from plants grown in Nebraska, USA.</title>
        <authorList>
            <person name="Schachtman D."/>
        </authorList>
    </citation>
    <scope>NUCLEOTIDE SEQUENCE [LARGE SCALE GENOMIC DNA]</scope>
    <source>
        <strain evidence="1 2">BE124</strain>
    </source>
</reference>
<comment type="caution">
    <text evidence="1">The sequence shown here is derived from an EMBL/GenBank/DDBJ whole genome shotgun (WGS) entry which is preliminary data.</text>
</comment>
<accession>A0ABU1S1Q6</accession>
<evidence type="ECO:0000313" key="2">
    <source>
        <dbReference type="Proteomes" id="UP001261871"/>
    </source>
</evidence>
<keyword evidence="2" id="KW-1185">Reference proteome</keyword>